<reference evidence="1" key="1">
    <citation type="submission" date="2020-10" db="EMBL/GenBank/DDBJ databases">
        <authorList>
            <person name="Gilroy R."/>
        </authorList>
    </citation>
    <scope>NUCLEOTIDE SEQUENCE</scope>
    <source>
        <strain evidence="1">CHK152-2994</strain>
    </source>
</reference>
<proteinExistence type="predicted"/>
<evidence type="ECO:0000313" key="1">
    <source>
        <dbReference type="EMBL" id="HIS82089.1"/>
    </source>
</evidence>
<evidence type="ECO:0000313" key="2">
    <source>
        <dbReference type="Proteomes" id="UP000824139"/>
    </source>
</evidence>
<accession>A0A9D1K483</accession>
<dbReference type="EMBL" id="DVJO01000016">
    <property type="protein sequence ID" value="HIS82089.1"/>
    <property type="molecule type" value="Genomic_DNA"/>
</dbReference>
<organism evidence="1 2">
    <name type="scientific">Candidatus Scatenecus faecavium</name>
    <dbReference type="NCBI Taxonomy" id="2840915"/>
    <lineage>
        <taxon>Bacteria</taxon>
        <taxon>Candidatus Scatenecus</taxon>
    </lineage>
</organism>
<dbReference type="AlphaFoldDB" id="A0A9D1K483"/>
<reference evidence="1" key="2">
    <citation type="journal article" date="2021" name="PeerJ">
        <title>Extensive microbial diversity within the chicken gut microbiome revealed by metagenomics and culture.</title>
        <authorList>
            <person name="Gilroy R."/>
            <person name="Ravi A."/>
            <person name="Getino M."/>
            <person name="Pursley I."/>
            <person name="Horton D.L."/>
            <person name="Alikhan N.F."/>
            <person name="Baker D."/>
            <person name="Gharbi K."/>
            <person name="Hall N."/>
            <person name="Watson M."/>
            <person name="Adriaenssens E.M."/>
            <person name="Foster-Nyarko E."/>
            <person name="Jarju S."/>
            <person name="Secka A."/>
            <person name="Antonio M."/>
            <person name="Oren A."/>
            <person name="Chaudhuri R.R."/>
            <person name="La Ragione R."/>
            <person name="Hildebrand F."/>
            <person name="Pallen M.J."/>
        </authorList>
    </citation>
    <scope>NUCLEOTIDE SEQUENCE</scope>
    <source>
        <strain evidence="1">CHK152-2994</strain>
    </source>
</reference>
<dbReference type="Proteomes" id="UP000824139">
    <property type="component" value="Unassembled WGS sequence"/>
</dbReference>
<name>A0A9D1K483_9BACT</name>
<sequence length="138" mass="16564">MNRLIYLKEAPKDEIEAMIIYHKRMGRDALWDILEVLNDAEGFMTKEEISQKINRKNIGTDLKFLTFINVIDWQYKNEISDHAYCYAINYDYAQLDRKEGISANFNVLRCDLSDYEKRLQFIKMFKPRKRIAKKVKKD</sequence>
<gene>
    <name evidence="1" type="ORF">IAD41_00560</name>
</gene>
<protein>
    <submittedName>
        <fullName evidence="1">Uncharacterized protein</fullName>
    </submittedName>
</protein>
<comment type="caution">
    <text evidence="1">The sequence shown here is derived from an EMBL/GenBank/DDBJ whole genome shotgun (WGS) entry which is preliminary data.</text>
</comment>